<dbReference type="SUPFAM" id="SSF103473">
    <property type="entry name" value="MFS general substrate transporter"/>
    <property type="match status" value="1"/>
</dbReference>
<dbReference type="NCBIfam" id="TIGR00879">
    <property type="entry name" value="SP"/>
    <property type="match status" value="1"/>
</dbReference>
<evidence type="ECO:0000256" key="1">
    <source>
        <dbReference type="ARBA" id="ARBA00004141"/>
    </source>
</evidence>
<evidence type="ECO:0000256" key="8">
    <source>
        <dbReference type="RuleBase" id="RU003346"/>
    </source>
</evidence>
<evidence type="ECO:0000256" key="5">
    <source>
        <dbReference type="ARBA" id="ARBA00022989"/>
    </source>
</evidence>
<dbReference type="InterPro" id="IPR005829">
    <property type="entry name" value="Sugar_transporter_CS"/>
</dbReference>
<dbReference type="FunFam" id="1.20.1250.20:FF:000134">
    <property type="entry name" value="MFS sugar transporter protein"/>
    <property type="match status" value="1"/>
</dbReference>
<evidence type="ECO:0000313" key="12">
    <source>
        <dbReference type="EMBL" id="KAJ7780634.1"/>
    </source>
</evidence>
<comment type="caution">
    <text evidence="12">The sequence shown here is derived from an EMBL/GenBank/DDBJ whole genome shotgun (WGS) entry which is preliminary data.</text>
</comment>
<feature type="transmembrane region" description="Helical" evidence="10">
    <location>
        <begin position="361"/>
        <end position="381"/>
    </location>
</feature>
<keyword evidence="6 10" id="KW-0472">Membrane</keyword>
<dbReference type="InterPro" id="IPR003663">
    <property type="entry name" value="Sugar/inositol_transpt"/>
</dbReference>
<sequence>MGPTLLKSLSRAMHPSESQNDCEQVVAVSNDMKRESHETMTAVGSSTQGSEAPRLSPTSLASFKLYLILLVPSMASICVGFDIAVMNYINGMESYLSYFDLDGENSGGGVGTTTALIFGMYTLGTCLAVLVAGPVSDRFGRRGGMFAGGLFCMVGGIVVTVARDVKYLKAGRFLLGMSTALLEVAAPMFVVEISPPQWRGRLTGIYAAIAICGSIASGVVTTVTGRLNTSASWRIPLSIQIIPAGIVFFCSYLIPESPRWLMSVGRKEEARLILSRYHGNGDTNAPLVVLECKEFEESFKLDASRKSWWDYTGLFNTRSARYRTFMLLLMACCGQFSGSGLSYFLVVLLANDHISTQNLRLLLSLVSNIIAAIGGLCGAVISDRVGRRTLWFWGNVCCTIALIISGACTAKWGAGGDNPAGSNAAIAFFFLFNFLFCVTYLVLPAVYPSECMSFDNRANGVALYTFVASASSLVNTYATPIALANIQWRLYFVFIAWDAFASVLIWFFAVETSQRTLEELNEIFENRNPVRASRKPNERKSTILKLIPVGGSKAEALA</sequence>
<feature type="transmembrane region" description="Helical" evidence="10">
    <location>
        <begin position="143"/>
        <end position="161"/>
    </location>
</feature>
<dbReference type="PANTHER" id="PTHR48022">
    <property type="entry name" value="PLASTIDIC GLUCOSE TRANSPORTER 4"/>
    <property type="match status" value="1"/>
</dbReference>
<feature type="transmembrane region" description="Helical" evidence="10">
    <location>
        <begin position="203"/>
        <end position="223"/>
    </location>
</feature>
<name>A0AAD7K8I3_9AGAR</name>
<feature type="transmembrane region" description="Helical" evidence="10">
    <location>
        <begin position="109"/>
        <end position="131"/>
    </location>
</feature>
<evidence type="ECO:0000256" key="6">
    <source>
        <dbReference type="ARBA" id="ARBA00023136"/>
    </source>
</evidence>
<feature type="transmembrane region" description="Helical" evidence="10">
    <location>
        <begin position="458"/>
        <end position="478"/>
    </location>
</feature>
<feature type="transmembrane region" description="Helical" evidence="10">
    <location>
        <begin position="65"/>
        <end position="89"/>
    </location>
</feature>
<dbReference type="Gene3D" id="1.20.1250.20">
    <property type="entry name" value="MFS general substrate transporter like domains"/>
    <property type="match status" value="1"/>
</dbReference>
<feature type="transmembrane region" description="Helical" evidence="10">
    <location>
        <begin position="325"/>
        <end position="349"/>
    </location>
</feature>
<comment type="catalytic activity">
    <reaction evidence="7">
        <text>myo-inositol(out) + H(+)(out) = myo-inositol(in) + H(+)(in)</text>
        <dbReference type="Rhea" id="RHEA:60364"/>
        <dbReference type="ChEBI" id="CHEBI:15378"/>
        <dbReference type="ChEBI" id="CHEBI:17268"/>
    </reaction>
</comment>
<keyword evidence="3 8" id="KW-0813">Transport</keyword>
<feature type="transmembrane region" description="Helical" evidence="10">
    <location>
        <begin position="490"/>
        <end position="510"/>
    </location>
</feature>
<feature type="transmembrane region" description="Helical" evidence="10">
    <location>
        <begin position="235"/>
        <end position="254"/>
    </location>
</feature>
<dbReference type="GO" id="GO:0005351">
    <property type="term" value="F:carbohydrate:proton symporter activity"/>
    <property type="evidence" value="ECO:0007669"/>
    <property type="project" value="TreeGrafter"/>
</dbReference>
<evidence type="ECO:0000256" key="4">
    <source>
        <dbReference type="ARBA" id="ARBA00022692"/>
    </source>
</evidence>
<accession>A0AAD7K8I3</accession>
<feature type="transmembrane region" description="Helical" evidence="10">
    <location>
        <begin position="390"/>
        <end position="412"/>
    </location>
</feature>
<dbReference type="InterPro" id="IPR050360">
    <property type="entry name" value="MFS_Sugar_Transporters"/>
</dbReference>
<feature type="domain" description="Major facilitator superfamily (MFS) profile" evidence="11">
    <location>
        <begin position="68"/>
        <end position="513"/>
    </location>
</feature>
<dbReference type="PROSITE" id="PS00216">
    <property type="entry name" value="SUGAR_TRANSPORT_1"/>
    <property type="match status" value="2"/>
</dbReference>
<dbReference type="AlphaFoldDB" id="A0AAD7K8I3"/>
<feature type="transmembrane region" description="Helical" evidence="10">
    <location>
        <begin position="173"/>
        <end position="191"/>
    </location>
</feature>
<comment type="subcellular location">
    <subcellularLocation>
        <location evidence="1">Membrane</location>
        <topology evidence="1">Multi-pass membrane protein</topology>
    </subcellularLocation>
</comment>
<evidence type="ECO:0000256" key="7">
    <source>
        <dbReference type="ARBA" id="ARBA00049119"/>
    </source>
</evidence>
<dbReference type="PANTHER" id="PTHR48022:SF79">
    <property type="entry name" value="LACTOSE PERMEASE, PUTATIVE (AFU_ORTHOLOGUE AFUA_6G01860)-RELATED"/>
    <property type="match status" value="1"/>
</dbReference>
<gene>
    <name evidence="12" type="ORF">DFH07DRAFT_1055646</name>
</gene>
<evidence type="ECO:0000256" key="2">
    <source>
        <dbReference type="ARBA" id="ARBA00010992"/>
    </source>
</evidence>
<evidence type="ECO:0000256" key="10">
    <source>
        <dbReference type="SAM" id="Phobius"/>
    </source>
</evidence>
<proteinExistence type="inferred from homology"/>
<dbReference type="EMBL" id="JARJLG010000005">
    <property type="protein sequence ID" value="KAJ7780634.1"/>
    <property type="molecule type" value="Genomic_DNA"/>
</dbReference>
<keyword evidence="13" id="KW-1185">Reference proteome</keyword>
<evidence type="ECO:0000313" key="13">
    <source>
        <dbReference type="Proteomes" id="UP001215280"/>
    </source>
</evidence>
<reference evidence="12" key="1">
    <citation type="submission" date="2023-03" db="EMBL/GenBank/DDBJ databases">
        <title>Massive genome expansion in bonnet fungi (Mycena s.s.) driven by repeated elements and novel gene families across ecological guilds.</title>
        <authorList>
            <consortium name="Lawrence Berkeley National Laboratory"/>
            <person name="Harder C.B."/>
            <person name="Miyauchi S."/>
            <person name="Viragh M."/>
            <person name="Kuo A."/>
            <person name="Thoen E."/>
            <person name="Andreopoulos B."/>
            <person name="Lu D."/>
            <person name="Skrede I."/>
            <person name="Drula E."/>
            <person name="Henrissat B."/>
            <person name="Morin E."/>
            <person name="Kohler A."/>
            <person name="Barry K."/>
            <person name="LaButti K."/>
            <person name="Morin E."/>
            <person name="Salamov A."/>
            <person name="Lipzen A."/>
            <person name="Mereny Z."/>
            <person name="Hegedus B."/>
            <person name="Baldrian P."/>
            <person name="Stursova M."/>
            <person name="Weitz H."/>
            <person name="Taylor A."/>
            <person name="Grigoriev I.V."/>
            <person name="Nagy L.G."/>
            <person name="Martin F."/>
            <person name="Kauserud H."/>
        </authorList>
    </citation>
    <scope>NUCLEOTIDE SEQUENCE</scope>
    <source>
        <strain evidence="12">CBHHK188m</strain>
    </source>
</reference>
<dbReference type="InterPro" id="IPR036259">
    <property type="entry name" value="MFS_trans_sf"/>
</dbReference>
<evidence type="ECO:0000256" key="9">
    <source>
        <dbReference type="SAM" id="MobiDB-lite"/>
    </source>
</evidence>
<dbReference type="Pfam" id="PF00083">
    <property type="entry name" value="Sugar_tr"/>
    <property type="match status" value="1"/>
</dbReference>
<feature type="region of interest" description="Disordered" evidence="9">
    <location>
        <begin position="1"/>
        <end position="22"/>
    </location>
</feature>
<keyword evidence="4 10" id="KW-0812">Transmembrane</keyword>
<dbReference type="Proteomes" id="UP001215280">
    <property type="component" value="Unassembled WGS sequence"/>
</dbReference>
<protein>
    <submittedName>
        <fullName evidence="12">General substrate transporter</fullName>
    </submittedName>
</protein>
<evidence type="ECO:0000256" key="3">
    <source>
        <dbReference type="ARBA" id="ARBA00022448"/>
    </source>
</evidence>
<organism evidence="12 13">
    <name type="scientific">Mycena maculata</name>
    <dbReference type="NCBI Taxonomy" id="230809"/>
    <lineage>
        <taxon>Eukaryota</taxon>
        <taxon>Fungi</taxon>
        <taxon>Dikarya</taxon>
        <taxon>Basidiomycota</taxon>
        <taxon>Agaricomycotina</taxon>
        <taxon>Agaricomycetes</taxon>
        <taxon>Agaricomycetidae</taxon>
        <taxon>Agaricales</taxon>
        <taxon>Marasmiineae</taxon>
        <taxon>Mycenaceae</taxon>
        <taxon>Mycena</taxon>
    </lineage>
</organism>
<dbReference type="InterPro" id="IPR005828">
    <property type="entry name" value="MFS_sugar_transport-like"/>
</dbReference>
<feature type="transmembrane region" description="Helical" evidence="10">
    <location>
        <begin position="424"/>
        <end position="446"/>
    </location>
</feature>
<evidence type="ECO:0000259" key="11">
    <source>
        <dbReference type="PROSITE" id="PS50850"/>
    </source>
</evidence>
<comment type="similarity">
    <text evidence="2 8">Belongs to the major facilitator superfamily. Sugar transporter (TC 2.A.1.1) family.</text>
</comment>
<dbReference type="PROSITE" id="PS50850">
    <property type="entry name" value="MFS"/>
    <property type="match status" value="1"/>
</dbReference>
<keyword evidence="5 10" id="KW-1133">Transmembrane helix</keyword>
<dbReference type="InterPro" id="IPR020846">
    <property type="entry name" value="MFS_dom"/>
</dbReference>
<dbReference type="GO" id="GO:0016020">
    <property type="term" value="C:membrane"/>
    <property type="evidence" value="ECO:0007669"/>
    <property type="project" value="UniProtKB-SubCell"/>
</dbReference>